<keyword evidence="14" id="KW-0472">Membrane</keyword>
<dbReference type="SUPFAM" id="SSF52540">
    <property type="entry name" value="P-loop containing nucleoside triphosphate hydrolases"/>
    <property type="match status" value="1"/>
</dbReference>
<evidence type="ECO:0000256" key="7">
    <source>
        <dbReference type="ARBA" id="ARBA00022679"/>
    </source>
</evidence>
<evidence type="ECO:0000256" key="9">
    <source>
        <dbReference type="ARBA" id="ARBA00022777"/>
    </source>
</evidence>
<keyword evidence="7 13" id="KW-0808">Transferase</keyword>
<sequence>MKKRFPSTLFLFYRRVTIAISLEGILGWGWLGSLLSKVFAFLVACWNRFSWSTPYRARSTVISVGNIVVGGAGKTPTVLWLAEALRLRGYSCGVLSRGYKSQSSRQKKLTVVDSKVHSASYVGDEPLLMAEKLPEGSVWVHKDRRISAARAAEKFDILLLDDGLQYRKLHKDVEIAVVNGQDPLGGRAFFPKGRLRDFPLRLKTVDAIIVNGGGKEAGTVVKRVSNAPQIFVKPTIASVVWTHNGERIPKEALRELRVGVFCGLGFPQGFLNMLREEGIHILGKYLLPDHAAITKKELNYFCQQMAMRQGQGLLCTEKDSVKLPRLSGEVSLLPIAKVEMRLSVNQDDTLSLLNMIEQIHKNRGN</sequence>
<organism evidence="15">
    <name type="scientific">Chlamydia pneumoniae</name>
    <name type="common">Chlamydophila pneumoniae</name>
    <dbReference type="NCBI Taxonomy" id="83558"/>
    <lineage>
        <taxon>Bacteria</taxon>
        <taxon>Pseudomonadati</taxon>
        <taxon>Chlamydiota</taxon>
        <taxon>Chlamydiia</taxon>
        <taxon>Chlamydiales</taxon>
        <taxon>Chlamydiaceae</taxon>
        <taxon>Chlamydia/Chlamydophila group</taxon>
        <taxon>Chlamydia</taxon>
    </lineage>
</organism>
<evidence type="ECO:0000256" key="4">
    <source>
        <dbReference type="ARBA" id="ARBA00016436"/>
    </source>
</evidence>
<comment type="catalytic activity">
    <reaction evidence="13">
        <text>a lipid A disaccharide + ATP = a lipid IVA + ADP + H(+)</text>
        <dbReference type="Rhea" id="RHEA:67840"/>
        <dbReference type="ChEBI" id="CHEBI:15378"/>
        <dbReference type="ChEBI" id="CHEBI:30616"/>
        <dbReference type="ChEBI" id="CHEBI:176343"/>
        <dbReference type="ChEBI" id="CHEBI:176425"/>
        <dbReference type="ChEBI" id="CHEBI:456216"/>
        <dbReference type="EC" id="2.7.1.130"/>
    </reaction>
</comment>
<evidence type="ECO:0000256" key="6">
    <source>
        <dbReference type="ARBA" id="ARBA00022556"/>
    </source>
</evidence>
<dbReference type="AlphaFoldDB" id="A0A0F7WYY7"/>
<keyword evidence="8 13" id="KW-0547">Nucleotide-binding</keyword>
<evidence type="ECO:0000256" key="10">
    <source>
        <dbReference type="ARBA" id="ARBA00022840"/>
    </source>
</evidence>
<reference evidence="15" key="1">
    <citation type="submission" date="2015-05" db="EMBL/GenBank/DDBJ databases">
        <authorList>
            <person name="Rattei Thomas"/>
        </authorList>
    </citation>
    <scope>NUCLEOTIDE SEQUENCE</scope>
    <source>
        <strain evidence="15">DC9</strain>
    </source>
</reference>
<evidence type="ECO:0000256" key="11">
    <source>
        <dbReference type="ARBA" id="ARBA00023098"/>
    </source>
</evidence>
<evidence type="ECO:0000256" key="1">
    <source>
        <dbReference type="ARBA" id="ARBA00002274"/>
    </source>
</evidence>
<protein>
    <recommendedName>
        <fullName evidence="4 13">Tetraacyldisaccharide 4'-kinase</fullName>
        <ecNumber evidence="3 13">2.7.1.130</ecNumber>
    </recommendedName>
    <alternativeName>
        <fullName evidence="12 13">Lipid A 4'-kinase</fullName>
    </alternativeName>
</protein>
<accession>A0A0F7WYY7</accession>
<comment type="pathway">
    <text evidence="2 13">Glycolipid biosynthesis; lipid IV(A) biosynthesis; lipid IV(A) from (3R)-3-hydroxytetradecanoyl-[acyl-carrier-protein] and UDP-N-acetyl-alpha-D-glucosamine: step 6/6.</text>
</comment>
<dbReference type="InterPro" id="IPR003758">
    <property type="entry name" value="LpxK"/>
</dbReference>
<dbReference type="GO" id="GO:0005524">
    <property type="term" value="F:ATP binding"/>
    <property type="evidence" value="ECO:0007669"/>
    <property type="project" value="UniProtKB-UniRule"/>
</dbReference>
<feature type="binding site" evidence="13">
    <location>
        <begin position="68"/>
        <end position="75"/>
    </location>
    <ligand>
        <name>ATP</name>
        <dbReference type="ChEBI" id="CHEBI:30616"/>
    </ligand>
</feature>
<dbReference type="EC" id="2.7.1.130" evidence="3 13"/>
<evidence type="ECO:0000256" key="13">
    <source>
        <dbReference type="HAMAP-Rule" id="MF_00409"/>
    </source>
</evidence>
<dbReference type="Pfam" id="PF02606">
    <property type="entry name" value="LpxK"/>
    <property type="match status" value="1"/>
</dbReference>
<keyword evidence="5 13" id="KW-0444">Lipid biosynthesis</keyword>
<keyword evidence="11 13" id="KW-0443">Lipid metabolism</keyword>
<keyword evidence="6 13" id="KW-0441">Lipid A biosynthesis</keyword>
<dbReference type="GO" id="GO:0009244">
    <property type="term" value="P:lipopolysaccharide core region biosynthetic process"/>
    <property type="evidence" value="ECO:0007669"/>
    <property type="project" value="TreeGrafter"/>
</dbReference>
<dbReference type="EMBL" id="LN847049">
    <property type="protein sequence ID" value="CRI42643.1"/>
    <property type="molecule type" value="Genomic_DNA"/>
</dbReference>
<keyword evidence="14" id="KW-1133">Transmembrane helix</keyword>
<evidence type="ECO:0000256" key="12">
    <source>
        <dbReference type="ARBA" id="ARBA00029757"/>
    </source>
</evidence>
<dbReference type="GO" id="GO:0005886">
    <property type="term" value="C:plasma membrane"/>
    <property type="evidence" value="ECO:0007669"/>
    <property type="project" value="TreeGrafter"/>
</dbReference>
<comment type="similarity">
    <text evidence="13">Belongs to the LpxK family.</text>
</comment>
<keyword evidence="10 13" id="KW-0067">ATP-binding</keyword>
<dbReference type="NCBIfam" id="TIGR00682">
    <property type="entry name" value="lpxK"/>
    <property type="match status" value="1"/>
</dbReference>
<evidence type="ECO:0000256" key="8">
    <source>
        <dbReference type="ARBA" id="ARBA00022741"/>
    </source>
</evidence>
<dbReference type="PANTHER" id="PTHR42724">
    <property type="entry name" value="TETRAACYLDISACCHARIDE 4'-KINASE"/>
    <property type="match status" value="1"/>
</dbReference>
<feature type="transmembrane region" description="Helical" evidence="14">
    <location>
        <begin position="12"/>
        <end position="31"/>
    </location>
</feature>
<evidence type="ECO:0000256" key="3">
    <source>
        <dbReference type="ARBA" id="ARBA00012071"/>
    </source>
</evidence>
<evidence type="ECO:0000256" key="5">
    <source>
        <dbReference type="ARBA" id="ARBA00022516"/>
    </source>
</evidence>
<evidence type="ECO:0000256" key="2">
    <source>
        <dbReference type="ARBA" id="ARBA00004870"/>
    </source>
</evidence>
<gene>
    <name evidence="13" type="primary">lpxK</name>
    <name evidence="15" type="ORF">BN1224_DC9_BS_01260</name>
</gene>
<name>A0A0F7WYY7_CHLPN</name>
<dbReference type="PANTHER" id="PTHR42724:SF1">
    <property type="entry name" value="TETRAACYLDISACCHARIDE 4'-KINASE, MITOCHONDRIAL-RELATED"/>
    <property type="match status" value="1"/>
</dbReference>
<dbReference type="GO" id="GO:0009245">
    <property type="term" value="P:lipid A biosynthetic process"/>
    <property type="evidence" value="ECO:0007669"/>
    <property type="project" value="UniProtKB-UniRule"/>
</dbReference>
<dbReference type="UniPathway" id="UPA00359">
    <property type="reaction ID" value="UER00482"/>
</dbReference>
<dbReference type="HAMAP" id="MF_00409">
    <property type="entry name" value="LpxK"/>
    <property type="match status" value="1"/>
</dbReference>
<dbReference type="InterPro" id="IPR027417">
    <property type="entry name" value="P-loop_NTPase"/>
</dbReference>
<keyword evidence="14" id="KW-0812">Transmembrane</keyword>
<evidence type="ECO:0000313" key="15">
    <source>
        <dbReference type="EMBL" id="CRI42643.1"/>
    </source>
</evidence>
<proteinExistence type="inferred from homology"/>
<dbReference type="GO" id="GO:0009029">
    <property type="term" value="F:lipid-A 4'-kinase activity"/>
    <property type="evidence" value="ECO:0007669"/>
    <property type="project" value="UniProtKB-UniRule"/>
</dbReference>
<comment type="function">
    <text evidence="1 13">Transfers the gamma-phosphate of ATP to the 4'-position of a tetraacyldisaccharide 1-phosphate intermediate (termed DS-1-P) to form tetraacyldisaccharide 1,4'-bis-phosphate (lipid IVA).</text>
</comment>
<keyword evidence="9 13" id="KW-0418">Kinase</keyword>
<evidence type="ECO:0000256" key="14">
    <source>
        <dbReference type="SAM" id="Phobius"/>
    </source>
</evidence>